<dbReference type="InterPro" id="IPR020843">
    <property type="entry name" value="ER"/>
</dbReference>
<dbReference type="PANTHER" id="PTHR44154">
    <property type="entry name" value="QUINONE OXIDOREDUCTASE"/>
    <property type="match status" value="1"/>
</dbReference>
<dbReference type="Gene3D" id="3.90.180.10">
    <property type="entry name" value="Medium-chain alcohol dehydrogenases, catalytic domain"/>
    <property type="match status" value="1"/>
</dbReference>
<evidence type="ECO:0000259" key="2">
    <source>
        <dbReference type="SMART" id="SM00829"/>
    </source>
</evidence>
<dbReference type="PANTHER" id="PTHR44154:SF1">
    <property type="entry name" value="QUINONE OXIDOREDUCTASE"/>
    <property type="match status" value="1"/>
</dbReference>
<dbReference type="InterPro" id="IPR011032">
    <property type="entry name" value="GroES-like_sf"/>
</dbReference>
<proteinExistence type="predicted"/>
<sequence>MATVRLMETAQQRARAVRFDRYGDRSVLYVADVPMPIPADGEVLVSIRAAAINPGETSIRTGALHERFPATFPSGEGTDLAGVVTEVGADVVDFAVGDEVLGFSWTRSSHATHAAVPASQLILKPDSLDWETAGSLAVAGCAAYAAVRAVGAQAGETVAVSAAAGGVGGIVVQLLAAKGVRVLGIASSSNDKWLSDHGAIAVNYGERLGERLLARAPQGVDAFIDLFGPEYVELAAAIGVPPARIETIIAFEKARELGAKAEGGASASTREVLGELASLVTAGQLRIDIAATYPLDDVADAFAELEQRHTRGKIVLLPSLPAPSSQGTQ</sequence>
<dbReference type="SUPFAM" id="SSF50129">
    <property type="entry name" value="GroES-like"/>
    <property type="match status" value="1"/>
</dbReference>
<evidence type="ECO:0000313" key="3">
    <source>
        <dbReference type="EMBL" id="NYI40984.1"/>
    </source>
</evidence>
<dbReference type="AlphaFoldDB" id="A0A7Y9Z8Z1"/>
<dbReference type="EMBL" id="JACBZO010000001">
    <property type="protein sequence ID" value="NYI40984.1"/>
    <property type="molecule type" value="Genomic_DNA"/>
</dbReference>
<comment type="caution">
    <text evidence="3">The sequence shown here is derived from an EMBL/GenBank/DDBJ whole genome shotgun (WGS) entry which is preliminary data.</text>
</comment>
<gene>
    <name evidence="3" type="ORF">BKA03_001103</name>
</gene>
<evidence type="ECO:0000313" key="4">
    <source>
        <dbReference type="Proteomes" id="UP000547973"/>
    </source>
</evidence>
<dbReference type="Pfam" id="PF08240">
    <property type="entry name" value="ADH_N"/>
    <property type="match status" value="1"/>
</dbReference>
<dbReference type="Gene3D" id="3.40.50.720">
    <property type="entry name" value="NAD(P)-binding Rossmann-like Domain"/>
    <property type="match status" value="1"/>
</dbReference>
<dbReference type="InterPro" id="IPR051603">
    <property type="entry name" value="Zinc-ADH_QOR/CCCR"/>
</dbReference>
<dbReference type="CDD" id="cd05289">
    <property type="entry name" value="MDR_like_2"/>
    <property type="match status" value="1"/>
</dbReference>
<dbReference type="SUPFAM" id="SSF51735">
    <property type="entry name" value="NAD(P)-binding Rossmann-fold domains"/>
    <property type="match status" value="1"/>
</dbReference>
<protein>
    <submittedName>
        <fullName evidence="3">NADPH:quinone reductase-like Zn-dependent oxidoreductase</fullName>
    </submittedName>
</protein>
<reference evidence="3 4" key="1">
    <citation type="submission" date="2020-07" db="EMBL/GenBank/DDBJ databases">
        <title>Sequencing the genomes of 1000 actinobacteria strains.</title>
        <authorList>
            <person name="Klenk H.-P."/>
        </authorList>
    </citation>
    <scope>NUCLEOTIDE SEQUENCE [LARGE SCALE GENOMIC DNA]</scope>
    <source>
        <strain evidence="3 4">DSM 19970</strain>
    </source>
</reference>
<organism evidence="3 4">
    <name type="scientific">Demequina lutea</name>
    <dbReference type="NCBI Taxonomy" id="431489"/>
    <lineage>
        <taxon>Bacteria</taxon>
        <taxon>Bacillati</taxon>
        <taxon>Actinomycetota</taxon>
        <taxon>Actinomycetes</taxon>
        <taxon>Micrococcales</taxon>
        <taxon>Demequinaceae</taxon>
        <taxon>Demequina</taxon>
    </lineage>
</organism>
<dbReference type="SMART" id="SM00829">
    <property type="entry name" value="PKS_ER"/>
    <property type="match status" value="1"/>
</dbReference>
<keyword evidence="4" id="KW-1185">Reference proteome</keyword>
<dbReference type="GO" id="GO:0016491">
    <property type="term" value="F:oxidoreductase activity"/>
    <property type="evidence" value="ECO:0007669"/>
    <property type="project" value="InterPro"/>
</dbReference>
<dbReference type="InterPro" id="IPR013154">
    <property type="entry name" value="ADH-like_N"/>
</dbReference>
<feature type="domain" description="Enoyl reductase (ER)" evidence="2">
    <location>
        <begin position="23"/>
        <end position="316"/>
    </location>
</feature>
<name>A0A7Y9Z8Z1_9MICO</name>
<dbReference type="Pfam" id="PF13602">
    <property type="entry name" value="ADH_zinc_N_2"/>
    <property type="match status" value="1"/>
</dbReference>
<evidence type="ECO:0000256" key="1">
    <source>
        <dbReference type="ARBA" id="ARBA00022857"/>
    </source>
</evidence>
<dbReference type="Proteomes" id="UP000547973">
    <property type="component" value="Unassembled WGS sequence"/>
</dbReference>
<keyword evidence="1" id="KW-0521">NADP</keyword>
<dbReference type="RefSeq" id="WP_238579467.1">
    <property type="nucleotide sequence ID" value="NZ_BBRC01000014.1"/>
</dbReference>
<dbReference type="InterPro" id="IPR036291">
    <property type="entry name" value="NAD(P)-bd_dom_sf"/>
</dbReference>
<accession>A0A7Y9Z8Z1</accession>